<dbReference type="Gene3D" id="3.30.830.10">
    <property type="entry name" value="Metalloenzyme, LuxS/M16 peptidase-like"/>
    <property type="match status" value="2"/>
</dbReference>
<dbReference type="Proteomes" id="UP001056708">
    <property type="component" value="Chromosome"/>
</dbReference>
<dbReference type="SUPFAM" id="SSF63411">
    <property type="entry name" value="LuxS/MPP-like metallohydrolase"/>
    <property type="match status" value="2"/>
</dbReference>
<comment type="similarity">
    <text evidence="1 2">Belongs to the peptidase M16 family.</text>
</comment>
<dbReference type="PANTHER" id="PTHR11851:SF49">
    <property type="entry name" value="MITOCHONDRIAL-PROCESSING PEPTIDASE SUBUNIT ALPHA"/>
    <property type="match status" value="1"/>
</dbReference>
<evidence type="ECO:0000313" key="6">
    <source>
        <dbReference type="Proteomes" id="UP001056708"/>
    </source>
</evidence>
<evidence type="ECO:0000259" key="4">
    <source>
        <dbReference type="Pfam" id="PF05193"/>
    </source>
</evidence>
<dbReference type="Pfam" id="PF00675">
    <property type="entry name" value="Peptidase_M16"/>
    <property type="match status" value="1"/>
</dbReference>
<evidence type="ECO:0000313" key="5">
    <source>
        <dbReference type="EMBL" id="USR90712.1"/>
    </source>
</evidence>
<feature type="domain" description="Peptidase M16 N-terminal" evidence="3">
    <location>
        <begin position="31"/>
        <end position="177"/>
    </location>
</feature>
<dbReference type="PANTHER" id="PTHR11851">
    <property type="entry name" value="METALLOPROTEASE"/>
    <property type="match status" value="1"/>
</dbReference>
<organism evidence="5 6">
    <name type="scientific">Phormidium yuhuli AB48</name>
    <dbReference type="NCBI Taxonomy" id="2940671"/>
    <lineage>
        <taxon>Bacteria</taxon>
        <taxon>Bacillati</taxon>
        <taxon>Cyanobacteriota</taxon>
        <taxon>Cyanophyceae</taxon>
        <taxon>Oscillatoriophycideae</taxon>
        <taxon>Oscillatoriales</taxon>
        <taxon>Oscillatoriaceae</taxon>
        <taxon>Phormidium</taxon>
        <taxon>Phormidium yuhuli</taxon>
    </lineage>
</organism>
<dbReference type="InterPro" id="IPR050361">
    <property type="entry name" value="MPP/UQCRC_Complex"/>
</dbReference>
<proteinExistence type="inferred from homology"/>
<accession>A0ABY5APD7</accession>
<dbReference type="Pfam" id="PF05193">
    <property type="entry name" value="Peptidase_M16_C"/>
    <property type="match status" value="1"/>
</dbReference>
<sequence length="430" mass="48717">MPQTQSSSISRVVSENHCPARTFERHDGLTVVHQHIPHSPVVVTDVWVNAGACVEPDEWSGMAHFLEHAIFKGTDRLGPGYFDAAIEGCGGLTNAATSYDYAHFFITTASPYFSETLPLLSELLLHAAIPEDEFLREREVVFEEIRQSQDSPDDILFEVTLDTVYQHHPYRRPVLGTQESLLGRSAADLRQFHRSHYQPHNLTVAVVGGISELEALDRVDHCFQNFFPNPGCPRVNITPEPPIHGVRRRELAFPRLELARLNLTWTGPGIDHLDDAYGLDLLAMILASGRSSRLVRELREQRQWVQGITSYFSLQRDSSLFTISAWLEPCFLEAVEQASLHQIHRLRETPVDALELARAQRQLCNDYAFSTETPAQLAGLYGYYQTLSRADIATQYPQRIQSLQPDNLRQIARQYLSLENYVVTIGLNEQ</sequence>
<dbReference type="InterPro" id="IPR001431">
    <property type="entry name" value="Pept_M16_Zn_BS"/>
</dbReference>
<feature type="domain" description="Peptidase M16 C-terminal" evidence="4">
    <location>
        <begin position="186"/>
        <end position="363"/>
    </location>
</feature>
<evidence type="ECO:0000259" key="3">
    <source>
        <dbReference type="Pfam" id="PF00675"/>
    </source>
</evidence>
<protein>
    <submittedName>
        <fullName evidence="5">Insulinase family protein</fullName>
    </submittedName>
</protein>
<gene>
    <name evidence="5" type="ORF">NEA10_18110</name>
</gene>
<dbReference type="InterPro" id="IPR011249">
    <property type="entry name" value="Metalloenz_LuxS/M16"/>
</dbReference>
<name>A0ABY5APD7_9CYAN</name>
<reference evidence="5" key="1">
    <citation type="submission" date="2022-06" db="EMBL/GenBank/DDBJ databases">
        <title>Genome sequence of Phormidium yuhuli AB48 isolated from an industrial photobioreactor environment.</title>
        <authorList>
            <person name="Qiu Y."/>
            <person name="Noonan A.J.C."/>
            <person name="Dofher K."/>
            <person name="Koch M."/>
            <person name="Kieft B."/>
            <person name="Lin X."/>
            <person name="Ziels R.M."/>
            <person name="Hallam S.J."/>
        </authorList>
    </citation>
    <scope>NUCLEOTIDE SEQUENCE</scope>
    <source>
        <strain evidence="5">AB48</strain>
    </source>
</reference>
<evidence type="ECO:0000256" key="1">
    <source>
        <dbReference type="ARBA" id="ARBA00007261"/>
    </source>
</evidence>
<keyword evidence="6" id="KW-1185">Reference proteome</keyword>
<dbReference type="PROSITE" id="PS00143">
    <property type="entry name" value="INSULINASE"/>
    <property type="match status" value="1"/>
</dbReference>
<dbReference type="EMBL" id="CP098611">
    <property type="protein sequence ID" value="USR90712.1"/>
    <property type="molecule type" value="Genomic_DNA"/>
</dbReference>
<dbReference type="InterPro" id="IPR007863">
    <property type="entry name" value="Peptidase_M16_C"/>
</dbReference>
<dbReference type="RefSeq" id="WP_252662736.1">
    <property type="nucleotide sequence ID" value="NZ_CP098611.1"/>
</dbReference>
<dbReference type="InterPro" id="IPR011765">
    <property type="entry name" value="Pept_M16_N"/>
</dbReference>
<evidence type="ECO:0000256" key="2">
    <source>
        <dbReference type="RuleBase" id="RU004447"/>
    </source>
</evidence>